<dbReference type="NCBIfam" id="TIGR04123">
    <property type="entry name" value="P_estr_lig_assc"/>
    <property type="match status" value="1"/>
</dbReference>
<dbReference type="AlphaFoldDB" id="A0A561Q5I4"/>
<keyword evidence="3" id="KW-1185">Reference proteome</keyword>
<dbReference type="EMBL" id="VIWO01000001">
    <property type="protein sequence ID" value="TWF45620.1"/>
    <property type="molecule type" value="Genomic_DNA"/>
</dbReference>
<dbReference type="PIRSF" id="PIRSF000887">
    <property type="entry name" value="Pesterase_MJ0037"/>
    <property type="match status" value="1"/>
</dbReference>
<proteinExistence type="predicted"/>
<gene>
    <name evidence="2" type="ORF">FHW36_1011551</name>
</gene>
<sequence length="223" mass="25630">MQFIKTDSVVGEIFHFQQQHWHLLPQRAIFWEEEKTLIVSDMHLGKAAHFRKAGIAVPAGIEQEDLFRLQQLITRYLPQRIIIVGDMFHSTENNDVQYFRVWRQQFANIFINLVKGNHDIMPDEVYEQLQIQVNTTLTISGIHFIHEPCEDHNGFQYTFSGHFHPAFVMQGAGKQRLRLPCFYFGPHCGILPAFGHFTGSATLDPAADDPVFVIAGKSIIRAQ</sequence>
<comment type="caution">
    <text evidence="2">The sequence shown here is derived from an EMBL/GenBank/DDBJ whole genome shotgun (WGS) entry which is preliminary data.</text>
</comment>
<dbReference type="SUPFAM" id="SSF56300">
    <property type="entry name" value="Metallo-dependent phosphatases"/>
    <property type="match status" value="1"/>
</dbReference>
<feature type="domain" description="Calcineurin-like phosphoesterase" evidence="1">
    <location>
        <begin position="35"/>
        <end position="127"/>
    </location>
</feature>
<evidence type="ECO:0000259" key="1">
    <source>
        <dbReference type="Pfam" id="PF00149"/>
    </source>
</evidence>
<dbReference type="PANTHER" id="PTHR39323:SF1">
    <property type="entry name" value="BLR1149 PROTEIN"/>
    <property type="match status" value="1"/>
</dbReference>
<accession>A0A561Q5I4</accession>
<dbReference type="InterPro" id="IPR026336">
    <property type="entry name" value="PdeM-like"/>
</dbReference>
<dbReference type="GO" id="GO:0016787">
    <property type="term" value="F:hydrolase activity"/>
    <property type="evidence" value="ECO:0007669"/>
    <property type="project" value="InterPro"/>
</dbReference>
<organism evidence="2 3">
    <name type="scientific">Chitinophaga polysaccharea</name>
    <dbReference type="NCBI Taxonomy" id="1293035"/>
    <lineage>
        <taxon>Bacteria</taxon>
        <taxon>Pseudomonadati</taxon>
        <taxon>Bacteroidota</taxon>
        <taxon>Chitinophagia</taxon>
        <taxon>Chitinophagales</taxon>
        <taxon>Chitinophagaceae</taxon>
        <taxon>Chitinophaga</taxon>
    </lineage>
</organism>
<evidence type="ECO:0000313" key="3">
    <source>
        <dbReference type="Proteomes" id="UP000320811"/>
    </source>
</evidence>
<dbReference type="InterPro" id="IPR004843">
    <property type="entry name" value="Calcineurin-like_PHP"/>
</dbReference>
<dbReference type="InterPro" id="IPR024173">
    <property type="entry name" value="Pesterase_MJ0037-like"/>
</dbReference>
<reference evidence="2 3" key="1">
    <citation type="submission" date="2019-06" db="EMBL/GenBank/DDBJ databases">
        <title>Sorghum-associated microbial communities from plants grown in Nebraska, USA.</title>
        <authorList>
            <person name="Schachtman D."/>
        </authorList>
    </citation>
    <scope>NUCLEOTIDE SEQUENCE [LARGE SCALE GENOMIC DNA]</scope>
    <source>
        <strain evidence="2 3">1209</strain>
    </source>
</reference>
<dbReference type="InterPro" id="IPR029052">
    <property type="entry name" value="Metallo-depent_PP-like"/>
</dbReference>
<protein>
    <submittedName>
        <fullName evidence="2">Putative phosphoesterase</fullName>
    </submittedName>
</protein>
<dbReference type="Pfam" id="PF00149">
    <property type="entry name" value="Metallophos"/>
    <property type="match status" value="1"/>
</dbReference>
<dbReference type="PANTHER" id="PTHR39323">
    <property type="entry name" value="BLR1149 PROTEIN"/>
    <property type="match status" value="1"/>
</dbReference>
<dbReference type="Proteomes" id="UP000320811">
    <property type="component" value="Unassembled WGS sequence"/>
</dbReference>
<dbReference type="Gene3D" id="3.60.21.10">
    <property type="match status" value="1"/>
</dbReference>
<evidence type="ECO:0000313" key="2">
    <source>
        <dbReference type="EMBL" id="TWF45620.1"/>
    </source>
</evidence>
<name>A0A561Q5I4_9BACT</name>